<protein>
    <submittedName>
        <fullName evidence="1">Uncharacterized protein</fullName>
    </submittedName>
</protein>
<evidence type="ECO:0000313" key="1">
    <source>
        <dbReference type="EMBL" id="MDV7220223.1"/>
    </source>
</evidence>
<comment type="caution">
    <text evidence="1">The sequence shown here is derived from an EMBL/GenBank/DDBJ whole genome shotgun (WGS) entry which is preliminary data.</text>
</comment>
<dbReference type="RefSeq" id="WP_317773876.1">
    <property type="nucleotide sequence ID" value="NZ_JAWMAJ010000122.1"/>
</dbReference>
<gene>
    <name evidence="1" type="ORF">R5A26_30200</name>
</gene>
<organism evidence="1 2">
    <name type="scientific">Streptomyces prunicolor</name>
    <dbReference type="NCBI Taxonomy" id="67348"/>
    <lineage>
        <taxon>Bacteria</taxon>
        <taxon>Bacillati</taxon>
        <taxon>Actinomycetota</taxon>
        <taxon>Actinomycetes</taxon>
        <taxon>Kitasatosporales</taxon>
        <taxon>Streptomycetaceae</taxon>
        <taxon>Streptomyces</taxon>
    </lineage>
</organism>
<proteinExistence type="predicted"/>
<reference evidence="1 2" key="1">
    <citation type="submission" date="2023-10" db="EMBL/GenBank/DDBJ databases">
        <title>Characterization of rhizosphere-enriched actinobacteria from wheat plants lab-grown on chernevaya soil.</title>
        <authorList>
            <person name="Tikhonova E.N."/>
            <person name="Konopkin A."/>
            <person name="Kravchenko I.K."/>
        </authorList>
    </citation>
    <scope>NUCLEOTIDE SEQUENCE [LARGE SCALE GENOMIC DNA]</scope>
    <source>
        <strain evidence="1 2">RR29</strain>
    </source>
</reference>
<sequence length="140" mass="14575">MAIAKAGGLSVDELAERLSRVCTFMGAGELEETARAAGAAELVAAVLAALRGDEPMARSVLERRLDTLDDRMAAAGFGNVTRGTRGMPTLPGNSPGHPVAHRWNCPAAHPCELLAGAESHPEAPVCAMTGRPFVYGPSRL</sequence>
<name>A0ABU4FJP3_9ACTN</name>
<dbReference type="EMBL" id="JAWMAJ010000122">
    <property type="protein sequence ID" value="MDV7220223.1"/>
    <property type="molecule type" value="Genomic_DNA"/>
</dbReference>
<keyword evidence="2" id="KW-1185">Reference proteome</keyword>
<evidence type="ECO:0000313" key="2">
    <source>
        <dbReference type="Proteomes" id="UP001187346"/>
    </source>
</evidence>
<dbReference type="Proteomes" id="UP001187346">
    <property type="component" value="Unassembled WGS sequence"/>
</dbReference>
<accession>A0ABU4FJP3</accession>